<organism evidence="1 2">
    <name type="scientific">Stenotrophomonas panacihumi</name>
    <dbReference type="NCBI Taxonomy" id="676599"/>
    <lineage>
        <taxon>Bacteria</taxon>
        <taxon>Pseudomonadati</taxon>
        <taxon>Pseudomonadota</taxon>
        <taxon>Gammaproteobacteria</taxon>
        <taxon>Lysobacterales</taxon>
        <taxon>Lysobacteraceae</taxon>
        <taxon>Stenotrophomonas</taxon>
    </lineage>
</organism>
<evidence type="ECO:0000313" key="1">
    <source>
        <dbReference type="EMBL" id="KRG38920.1"/>
    </source>
</evidence>
<dbReference type="Pfam" id="PF11304">
    <property type="entry name" value="DUF3106"/>
    <property type="match status" value="1"/>
</dbReference>
<evidence type="ECO:0000313" key="2">
    <source>
        <dbReference type="Proteomes" id="UP000051802"/>
    </source>
</evidence>
<dbReference type="Proteomes" id="UP000051802">
    <property type="component" value="Unassembled WGS sequence"/>
</dbReference>
<dbReference type="STRING" id="676599.ARC20_14120"/>
<name>A0A0R0AD81_9GAMM</name>
<proteinExistence type="predicted"/>
<evidence type="ECO:0008006" key="3">
    <source>
        <dbReference type="Google" id="ProtNLM"/>
    </source>
</evidence>
<comment type="caution">
    <text evidence="1">The sequence shown here is derived from an EMBL/GenBank/DDBJ whole genome shotgun (WGS) entry which is preliminary data.</text>
</comment>
<reference evidence="1 2" key="1">
    <citation type="submission" date="2015-10" db="EMBL/GenBank/DDBJ databases">
        <title>Genome sequencing and analysis of members of genus Stenotrophomonas.</title>
        <authorList>
            <person name="Patil P.P."/>
            <person name="Midha S."/>
            <person name="Patil P.B."/>
        </authorList>
    </citation>
    <scope>NUCLEOTIDE SEQUENCE [LARGE SCALE GENOMIC DNA]</scope>
    <source>
        <strain evidence="1 2">JCM 16536</strain>
    </source>
</reference>
<accession>A0A0R0AD81</accession>
<dbReference type="EMBL" id="LLXU01000110">
    <property type="protein sequence ID" value="KRG38920.1"/>
    <property type="molecule type" value="Genomic_DNA"/>
</dbReference>
<keyword evidence="2" id="KW-1185">Reference proteome</keyword>
<dbReference type="AlphaFoldDB" id="A0A0R0AD81"/>
<protein>
    <recommendedName>
        <fullName evidence="3">DUF3106 domain-containing protein</fullName>
    </recommendedName>
</protein>
<sequence>MPAPLDETTGALPPAAAIAPPAWSSLDEAARQDARARYAAWRALDDGERARIRQSQARLAALPPDQQQALRTRFDAMDQMYRDGWRLGPQLGRHYAGLQPMFGYVPQAQRGQVLDLLHALDDAQLGQLSVISQRTAPQDRARVRDDLLAQPAAARARWLSTHLAR</sequence>
<gene>
    <name evidence="1" type="ORF">ARC20_14120</name>
</gene>
<dbReference type="InterPro" id="IPR021455">
    <property type="entry name" value="DUF3106"/>
</dbReference>